<proteinExistence type="predicted"/>
<dbReference type="InParanoid" id="A0A1X7V422"/>
<evidence type="ECO:0000256" key="1">
    <source>
        <dbReference type="SAM" id="MobiDB-lite"/>
    </source>
</evidence>
<protein>
    <submittedName>
        <fullName evidence="2">Uncharacterized protein</fullName>
    </submittedName>
</protein>
<evidence type="ECO:0000313" key="2">
    <source>
        <dbReference type="EnsemblMetazoa" id="Aqu2.1.35015_001"/>
    </source>
</evidence>
<reference evidence="2" key="1">
    <citation type="submission" date="2017-05" db="UniProtKB">
        <authorList>
            <consortium name="EnsemblMetazoa"/>
        </authorList>
    </citation>
    <scope>IDENTIFICATION</scope>
</reference>
<organism evidence="2">
    <name type="scientific">Amphimedon queenslandica</name>
    <name type="common">Sponge</name>
    <dbReference type="NCBI Taxonomy" id="400682"/>
    <lineage>
        <taxon>Eukaryota</taxon>
        <taxon>Metazoa</taxon>
        <taxon>Porifera</taxon>
        <taxon>Demospongiae</taxon>
        <taxon>Heteroscleromorpha</taxon>
        <taxon>Haplosclerida</taxon>
        <taxon>Niphatidae</taxon>
        <taxon>Amphimedon</taxon>
    </lineage>
</organism>
<feature type="region of interest" description="Disordered" evidence="1">
    <location>
        <begin position="1"/>
        <end position="20"/>
    </location>
</feature>
<dbReference type="AlphaFoldDB" id="A0A1X7V422"/>
<name>A0A1X7V422_AMPQE</name>
<accession>A0A1X7V422</accession>
<dbReference type="EnsemblMetazoa" id="Aqu2.1.35015_001">
    <property type="protein sequence ID" value="Aqu2.1.35015_001"/>
    <property type="gene ID" value="Aqu2.1.35015"/>
</dbReference>
<sequence>NNNNKNNNNSNNSKNNNKNKIINVIKMEMVGCPSLGLHFPAGE</sequence>